<evidence type="ECO:0000313" key="3">
    <source>
        <dbReference type="EMBL" id="MSB73506.1"/>
    </source>
</evidence>
<gene>
    <name evidence="4" type="ORF">DW782_18550</name>
    <name evidence="5" type="ORF">FSA05_15495</name>
    <name evidence="2" type="ORF">GKD66_19400</name>
    <name evidence="1" type="ORF">GKD67_20660</name>
    <name evidence="3" type="ORF">GKD70_09455</name>
</gene>
<evidence type="ECO:0000313" key="4">
    <source>
        <dbReference type="EMBL" id="RHD71688.1"/>
    </source>
</evidence>
<evidence type="ECO:0000313" key="9">
    <source>
        <dbReference type="Proteomes" id="UP000441609"/>
    </source>
</evidence>
<dbReference type="Proteomes" id="UP000441609">
    <property type="component" value="Unassembled WGS sequence"/>
</dbReference>
<comment type="caution">
    <text evidence="2">The sequence shown here is derived from an EMBL/GenBank/DDBJ whole genome shotgun (WGS) entry which is preliminary data.</text>
</comment>
<dbReference type="EMBL" id="QSJN01000015">
    <property type="protein sequence ID" value="RHD71688.1"/>
    <property type="molecule type" value="Genomic_DNA"/>
</dbReference>
<evidence type="ECO:0000313" key="8">
    <source>
        <dbReference type="Proteomes" id="UP000441358"/>
    </source>
</evidence>
<name>A0A3E4MGL5_PARDI</name>
<dbReference type="EMBL" id="VOHW01000010">
    <property type="protein sequence ID" value="TWV60271.1"/>
    <property type="molecule type" value="Genomic_DNA"/>
</dbReference>
<dbReference type="EMBL" id="WKMO01000007">
    <property type="protein sequence ID" value="MSB73506.1"/>
    <property type="molecule type" value="Genomic_DNA"/>
</dbReference>
<sequence length="118" mass="13599">MKKERMIIAFLSLLFLLPGCKEEKTQSVFDADEFDCVGWPHIRKVTITNVNCEAEGIFLILEDSLVYCDDEIVIPYKNHYGKRLEVGFCFGDRKRYPLCKSDSSVIDISVLSVRELNE</sequence>
<dbReference type="Proteomes" id="UP000441358">
    <property type="component" value="Unassembled WGS sequence"/>
</dbReference>
<dbReference type="RefSeq" id="WP_005860571.1">
    <property type="nucleotide sequence ID" value="NZ_BQOC01000004.1"/>
</dbReference>
<reference evidence="5 7" key="3">
    <citation type="submission" date="2019-07" db="EMBL/GenBank/DDBJ databases">
        <title>Genome sequencing of Parabacteroides distasonis iSURF_7.</title>
        <authorList>
            <person name="Degefu H.N."/>
            <person name="Ruoff K.L."/>
            <person name="Price C.E."/>
            <person name="Valls R.A."/>
            <person name="O'Toole G.A."/>
        </authorList>
    </citation>
    <scope>NUCLEOTIDE SEQUENCE [LARGE SCALE GENOMIC DNA]</scope>
    <source>
        <strain evidence="5 7">CFPLTA003_1B</strain>
    </source>
</reference>
<reference evidence="4 6" key="1">
    <citation type="submission" date="2018-08" db="EMBL/GenBank/DDBJ databases">
        <title>A genome reference for cultivated species of the human gut microbiota.</title>
        <authorList>
            <person name="Zou Y."/>
            <person name="Xue W."/>
            <person name="Luo G."/>
        </authorList>
    </citation>
    <scope>NUCLEOTIDE SEQUENCE [LARGE SCALE GENOMIC DNA]</scope>
    <source>
        <strain evidence="4 6">AM30-4</strain>
    </source>
</reference>
<evidence type="ECO:0000313" key="7">
    <source>
        <dbReference type="Proteomes" id="UP000315827"/>
    </source>
</evidence>
<dbReference type="Proteomes" id="UP000461276">
    <property type="component" value="Unassembled WGS sequence"/>
</dbReference>
<dbReference type="EMBL" id="WKMY01000021">
    <property type="protein sequence ID" value="MRY95600.1"/>
    <property type="molecule type" value="Genomic_DNA"/>
</dbReference>
<organism evidence="2 8">
    <name type="scientific">Parabacteroides distasonis</name>
    <dbReference type="NCBI Taxonomy" id="823"/>
    <lineage>
        <taxon>Bacteria</taxon>
        <taxon>Pseudomonadati</taxon>
        <taxon>Bacteroidota</taxon>
        <taxon>Bacteroidia</taxon>
        <taxon>Bacteroidales</taxon>
        <taxon>Tannerellaceae</taxon>
        <taxon>Parabacteroides</taxon>
    </lineage>
</organism>
<accession>A0A3E4MGL5</accession>
<evidence type="ECO:0000313" key="5">
    <source>
        <dbReference type="EMBL" id="TWV60271.1"/>
    </source>
</evidence>
<evidence type="ECO:0000313" key="1">
    <source>
        <dbReference type="EMBL" id="MRY95600.1"/>
    </source>
</evidence>
<reference evidence="8 9" key="2">
    <citation type="journal article" date="2019" name="Nat. Med.">
        <title>A library of human gut bacterial isolates paired with longitudinal multiomics data enables mechanistic microbiome research.</title>
        <authorList>
            <person name="Poyet M."/>
            <person name="Groussin M."/>
            <person name="Gibbons S.M."/>
            <person name="Avila-Pacheco J."/>
            <person name="Jiang X."/>
            <person name="Kearney S.M."/>
            <person name="Perrotta A.R."/>
            <person name="Berdy B."/>
            <person name="Zhao S."/>
            <person name="Lieberman T.D."/>
            <person name="Swanson P.K."/>
            <person name="Smith M."/>
            <person name="Roesemann S."/>
            <person name="Alexander J.E."/>
            <person name="Rich S.A."/>
            <person name="Livny J."/>
            <person name="Vlamakis H."/>
            <person name="Clish C."/>
            <person name="Bullock K."/>
            <person name="Deik A."/>
            <person name="Scott J."/>
            <person name="Pierce K.A."/>
            <person name="Xavier R.J."/>
            <person name="Alm E.J."/>
        </authorList>
    </citation>
    <scope>NUCLEOTIDE SEQUENCE [LARGE SCALE GENOMIC DNA]</scope>
    <source>
        <strain evidence="3 9">BIOML-A20</strain>
        <strain evidence="2 8">BIOML-A32</strain>
        <strain evidence="1 10">BIOML-A9</strain>
    </source>
</reference>
<dbReference type="Proteomes" id="UP000315827">
    <property type="component" value="Unassembled WGS sequence"/>
</dbReference>
<evidence type="ECO:0000313" key="6">
    <source>
        <dbReference type="Proteomes" id="UP000284660"/>
    </source>
</evidence>
<protein>
    <recommendedName>
        <fullName evidence="11">Lipoprotein</fullName>
    </recommendedName>
</protein>
<evidence type="ECO:0000313" key="2">
    <source>
        <dbReference type="EMBL" id="MRZ52344.1"/>
    </source>
</evidence>
<dbReference type="Proteomes" id="UP000284660">
    <property type="component" value="Unassembled WGS sequence"/>
</dbReference>
<dbReference type="AlphaFoldDB" id="A0A3E4MGL5"/>
<evidence type="ECO:0008006" key="11">
    <source>
        <dbReference type="Google" id="ProtNLM"/>
    </source>
</evidence>
<evidence type="ECO:0000313" key="10">
    <source>
        <dbReference type="Proteomes" id="UP000461276"/>
    </source>
</evidence>
<dbReference type="EMBL" id="WKMC01000017">
    <property type="protein sequence ID" value="MRZ52344.1"/>
    <property type="molecule type" value="Genomic_DNA"/>
</dbReference>
<proteinExistence type="predicted"/>